<keyword evidence="5" id="KW-0411">Iron-sulfur</keyword>
<dbReference type="GO" id="GO:0046872">
    <property type="term" value="F:metal ion binding"/>
    <property type="evidence" value="ECO:0007669"/>
    <property type="project" value="UniProtKB-KW"/>
</dbReference>
<evidence type="ECO:0000313" key="9">
    <source>
        <dbReference type="Proteomes" id="UP000027180"/>
    </source>
</evidence>
<dbReference type="InterPro" id="IPR012675">
    <property type="entry name" value="Beta-grasp_dom_sf"/>
</dbReference>
<evidence type="ECO:0000256" key="3">
    <source>
        <dbReference type="ARBA" id="ARBA00022723"/>
    </source>
</evidence>
<protein>
    <submittedName>
        <fullName evidence="8">2Fe-2S ferredoxin-like protein</fullName>
    </submittedName>
</protein>
<feature type="domain" description="2Fe-2S ferredoxin-type" evidence="7">
    <location>
        <begin position="2"/>
        <end position="106"/>
    </location>
</feature>
<dbReference type="PRINTS" id="PR00355">
    <property type="entry name" value="ADRENODOXIN"/>
</dbReference>
<dbReference type="GO" id="GO:0009055">
    <property type="term" value="F:electron transfer activity"/>
    <property type="evidence" value="ECO:0007669"/>
    <property type="project" value="TreeGrafter"/>
</dbReference>
<dbReference type="Pfam" id="PF00111">
    <property type="entry name" value="Fer2"/>
    <property type="match status" value="1"/>
</dbReference>
<dbReference type="Gene3D" id="3.10.20.30">
    <property type="match status" value="1"/>
</dbReference>
<evidence type="ECO:0000256" key="2">
    <source>
        <dbReference type="ARBA" id="ARBA00022714"/>
    </source>
</evidence>
<gene>
    <name evidence="8" type="ORF">IE4771_PD00148</name>
</gene>
<dbReference type="HOGENOM" id="CLU_082632_5_1_5"/>
<evidence type="ECO:0000256" key="4">
    <source>
        <dbReference type="ARBA" id="ARBA00023004"/>
    </source>
</evidence>
<evidence type="ECO:0000256" key="5">
    <source>
        <dbReference type="ARBA" id="ARBA00023014"/>
    </source>
</evidence>
<evidence type="ECO:0000256" key="6">
    <source>
        <dbReference type="ARBA" id="ARBA00034078"/>
    </source>
</evidence>
<dbReference type="KEGG" id="rei:IE4771_PD00148"/>
<dbReference type="InterPro" id="IPR036010">
    <property type="entry name" value="2Fe-2S_ferredoxin-like_sf"/>
</dbReference>
<geneLocation type="plasmid" evidence="8 9">
    <name>pRetIE4771d</name>
</geneLocation>
<organism evidence="8 9">
    <name type="scientific">Rhizobium etli bv. mimosae str. IE4771</name>
    <dbReference type="NCBI Taxonomy" id="1432050"/>
    <lineage>
        <taxon>Bacteria</taxon>
        <taxon>Pseudomonadati</taxon>
        <taxon>Pseudomonadota</taxon>
        <taxon>Alphaproteobacteria</taxon>
        <taxon>Hyphomicrobiales</taxon>
        <taxon>Rhizobiaceae</taxon>
        <taxon>Rhizobium/Agrobacterium group</taxon>
        <taxon>Rhizobium</taxon>
    </lineage>
</organism>
<dbReference type="GO" id="GO:0051537">
    <property type="term" value="F:2 iron, 2 sulfur cluster binding"/>
    <property type="evidence" value="ECO:0007669"/>
    <property type="project" value="UniProtKB-KW"/>
</dbReference>
<proteinExistence type="inferred from homology"/>
<keyword evidence="2" id="KW-0001">2Fe-2S</keyword>
<dbReference type="OrthoDB" id="9799640at2"/>
<sequence length="106" mass="11164">MAEITFILPDGGHKACPASEGLSLMELALQNSVPGIVAECNGAAACGTCHVIMDDALIEVLDPISDHENDMLDFTNAPREPGSRLSCQIRVDGRLNGAVVRVASEM</sequence>
<dbReference type="CDD" id="cd00207">
    <property type="entry name" value="fer2"/>
    <property type="match status" value="1"/>
</dbReference>
<dbReference type="EMBL" id="CP006990">
    <property type="protein sequence ID" value="AIC30703.1"/>
    <property type="molecule type" value="Genomic_DNA"/>
</dbReference>
<name>A0A060I6S5_RHIET</name>
<comment type="similarity">
    <text evidence="1">Belongs to the adrenodoxin/putidaredoxin family.</text>
</comment>
<evidence type="ECO:0000256" key="1">
    <source>
        <dbReference type="ARBA" id="ARBA00010914"/>
    </source>
</evidence>
<dbReference type="PANTHER" id="PTHR23426">
    <property type="entry name" value="FERREDOXIN/ADRENODOXIN"/>
    <property type="match status" value="1"/>
</dbReference>
<dbReference type="GO" id="GO:0140647">
    <property type="term" value="P:P450-containing electron transport chain"/>
    <property type="evidence" value="ECO:0007669"/>
    <property type="project" value="InterPro"/>
</dbReference>
<evidence type="ECO:0000313" key="8">
    <source>
        <dbReference type="EMBL" id="AIC30703.1"/>
    </source>
</evidence>
<dbReference type="SUPFAM" id="SSF54292">
    <property type="entry name" value="2Fe-2S ferredoxin-like"/>
    <property type="match status" value="1"/>
</dbReference>
<keyword evidence="4" id="KW-0408">Iron</keyword>
<evidence type="ECO:0000259" key="7">
    <source>
        <dbReference type="PROSITE" id="PS51085"/>
    </source>
</evidence>
<reference evidence="8 9" key="1">
    <citation type="submission" date="2013-12" db="EMBL/GenBank/DDBJ databases">
        <title>Complete genome sequence of Rhizobium etli bv. mimosae IE4771.</title>
        <authorList>
            <person name="Bustos P."/>
            <person name="Santamaria R.I."/>
            <person name="Lozano L."/>
            <person name="Ormeno-Orrillo E."/>
            <person name="Rogel M.A."/>
            <person name="Romero D."/>
            <person name="Cevallos M.A."/>
            <person name="Martinez-Romero E."/>
            <person name="Gonzalez V."/>
        </authorList>
    </citation>
    <scope>NUCLEOTIDE SEQUENCE [LARGE SCALE GENOMIC DNA]</scope>
    <source>
        <strain evidence="8 9">IE4771</strain>
        <plasmid evidence="9">Plasmid pRetIE4771d</plasmid>
    </source>
</reference>
<dbReference type="PANTHER" id="PTHR23426:SF65">
    <property type="entry name" value="FERREDOXIN-2, MITOCHONDRIAL"/>
    <property type="match status" value="1"/>
</dbReference>
<dbReference type="GO" id="GO:0005829">
    <property type="term" value="C:cytosol"/>
    <property type="evidence" value="ECO:0007669"/>
    <property type="project" value="TreeGrafter"/>
</dbReference>
<dbReference type="AlphaFoldDB" id="A0A060I6S5"/>
<keyword evidence="3" id="KW-0479">Metal-binding</keyword>
<keyword evidence="8" id="KW-0614">Plasmid</keyword>
<dbReference type="InterPro" id="IPR001055">
    <property type="entry name" value="Adrenodoxin-like"/>
</dbReference>
<dbReference type="InterPro" id="IPR001041">
    <property type="entry name" value="2Fe-2S_ferredoxin-type"/>
</dbReference>
<dbReference type="Proteomes" id="UP000027180">
    <property type="component" value="Plasmid pRetIE4771d"/>
</dbReference>
<comment type="cofactor">
    <cofactor evidence="6">
        <name>[2Fe-2S] cluster</name>
        <dbReference type="ChEBI" id="CHEBI:190135"/>
    </cofactor>
</comment>
<accession>A0A060I6S5</accession>
<dbReference type="RefSeq" id="WP_040141632.1">
    <property type="nucleotide sequence ID" value="NZ_CP006990.1"/>
</dbReference>
<dbReference type="PROSITE" id="PS51085">
    <property type="entry name" value="2FE2S_FER_2"/>
    <property type="match status" value="1"/>
</dbReference>